<dbReference type="OMA" id="MERKVTH"/>
<feature type="coiled-coil region" evidence="1">
    <location>
        <begin position="157"/>
        <end position="258"/>
    </location>
</feature>
<dbReference type="GeneID" id="8247108"/>
<reference evidence="2 3" key="1">
    <citation type="journal article" date="2009" name="Science">
        <title>Green evolution and dynamic adaptations revealed by genomes of the marine picoeukaryotes Micromonas.</title>
        <authorList>
            <person name="Worden A.Z."/>
            <person name="Lee J.H."/>
            <person name="Mock T."/>
            <person name="Rouze P."/>
            <person name="Simmons M.P."/>
            <person name="Aerts A.L."/>
            <person name="Allen A.E."/>
            <person name="Cuvelier M.L."/>
            <person name="Derelle E."/>
            <person name="Everett M.V."/>
            <person name="Foulon E."/>
            <person name="Grimwood J."/>
            <person name="Gundlach H."/>
            <person name="Henrissat B."/>
            <person name="Napoli C."/>
            <person name="McDonald S.M."/>
            <person name="Parker M.S."/>
            <person name="Rombauts S."/>
            <person name="Salamov A."/>
            <person name="Von Dassow P."/>
            <person name="Badger J.H."/>
            <person name="Coutinho P.M."/>
            <person name="Demir E."/>
            <person name="Dubchak I."/>
            <person name="Gentemann C."/>
            <person name="Eikrem W."/>
            <person name="Gready J.E."/>
            <person name="John U."/>
            <person name="Lanier W."/>
            <person name="Lindquist E.A."/>
            <person name="Lucas S."/>
            <person name="Mayer K.F."/>
            <person name="Moreau H."/>
            <person name="Not F."/>
            <person name="Otillar R."/>
            <person name="Panaud O."/>
            <person name="Pangilinan J."/>
            <person name="Paulsen I."/>
            <person name="Piegu B."/>
            <person name="Poliakov A."/>
            <person name="Robbens S."/>
            <person name="Schmutz J."/>
            <person name="Toulza E."/>
            <person name="Wyss T."/>
            <person name="Zelensky A."/>
            <person name="Zhou K."/>
            <person name="Armbrust E.V."/>
            <person name="Bhattacharya D."/>
            <person name="Goodenough U.W."/>
            <person name="Van de Peer Y."/>
            <person name="Grigoriev I.V."/>
        </authorList>
    </citation>
    <scope>NUCLEOTIDE SEQUENCE [LARGE SCALE GENOMIC DNA]</scope>
    <source>
        <strain evidence="3">RCC299 / NOUM17</strain>
    </source>
</reference>
<proteinExistence type="predicted"/>
<accession>C1FHE9</accession>
<evidence type="ECO:0000313" key="2">
    <source>
        <dbReference type="EMBL" id="ACO69808.1"/>
    </source>
</evidence>
<keyword evidence="1" id="KW-0175">Coiled coil</keyword>
<dbReference type="Gene3D" id="1.10.287.1490">
    <property type="match status" value="1"/>
</dbReference>
<protein>
    <submittedName>
        <fullName evidence="2">Uncharacterized protein</fullName>
    </submittedName>
</protein>
<evidence type="ECO:0000256" key="1">
    <source>
        <dbReference type="SAM" id="Coils"/>
    </source>
</evidence>
<dbReference type="InParanoid" id="C1FHE9"/>
<keyword evidence="3" id="KW-1185">Reference proteome</keyword>
<name>C1FHE9_MICCC</name>
<dbReference type="EMBL" id="CP001576">
    <property type="protein sequence ID" value="ACO69808.1"/>
    <property type="molecule type" value="Genomic_DNA"/>
</dbReference>
<organism evidence="2 3">
    <name type="scientific">Micromonas commoda (strain RCC299 / NOUM17 / CCMP2709)</name>
    <name type="common">Picoplanktonic green alga</name>
    <dbReference type="NCBI Taxonomy" id="296587"/>
    <lineage>
        <taxon>Eukaryota</taxon>
        <taxon>Viridiplantae</taxon>
        <taxon>Chlorophyta</taxon>
        <taxon>Mamiellophyceae</taxon>
        <taxon>Mamiellales</taxon>
        <taxon>Mamiellaceae</taxon>
        <taxon>Micromonas</taxon>
    </lineage>
</organism>
<feature type="coiled-coil region" evidence="1">
    <location>
        <begin position="287"/>
        <end position="336"/>
    </location>
</feature>
<dbReference type="RefSeq" id="XP_002508550.1">
    <property type="nucleotide sequence ID" value="XM_002508504.1"/>
</dbReference>
<dbReference type="Proteomes" id="UP000002009">
    <property type="component" value="Chromosome 10"/>
</dbReference>
<dbReference type="KEGG" id="mis:MICPUN_62059"/>
<sequence>MVPADEQTRTHAPLMLAPYLNDAKDLARRDDVFIARQPPAAAPPVTARSPVTSRGEPIVAQPVSSVKSADIPPMDGSETREQRECRVLRAQVRRLERSVTLARDDARMATRREHTAVANLALATSNLERERGRLERACEARIDEAAKRAKDEGAAARLELKRRVENRERANTNLRERIDEARAALRDARAHGEAAETDARDVARERDDLAARINALEADLAATSRRLDDTERALRSTVASAEARTRALDAELARERARGQDARAKLGEATERISSLDAEVAARRAAAEAYTRRITQAEERTRGMERKVTHVRSRLADRERDLANAAKVRAREMEKEAERRREFESARGWFDAQMSAMRGEHARLMALVKRFESAALPDWMS</sequence>
<gene>
    <name evidence="2" type="ORF">MICPUN_62059</name>
</gene>
<evidence type="ECO:0000313" key="3">
    <source>
        <dbReference type="Proteomes" id="UP000002009"/>
    </source>
</evidence>
<dbReference type="AlphaFoldDB" id="C1FHE9"/>